<dbReference type="Gene3D" id="1.25.40.10">
    <property type="entry name" value="Tetratricopeptide repeat domain"/>
    <property type="match status" value="1"/>
</dbReference>
<evidence type="ECO:0000313" key="1">
    <source>
        <dbReference type="EMBL" id="KAE8685840.1"/>
    </source>
</evidence>
<dbReference type="Proteomes" id="UP000436088">
    <property type="component" value="Unassembled WGS sequence"/>
</dbReference>
<dbReference type="PANTHER" id="PTHR47926:SF405">
    <property type="entry name" value="DYW DOMAIN-CONTAINING PROTEIN"/>
    <property type="match status" value="1"/>
</dbReference>
<proteinExistence type="predicted"/>
<dbReference type="GO" id="GO:0009451">
    <property type="term" value="P:RNA modification"/>
    <property type="evidence" value="ECO:0007669"/>
    <property type="project" value="InterPro"/>
</dbReference>
<accession>A0A6A2Z368</accession>
<organism evidence="1 2">
    <name type="scientific">Hibiscus syriacus</name>
    <name type="common">Rose of Sharon</name>
    <dbReference type="NCBI Taxonomy" id="106335"/>
    <lineage>
        <taxon>Eukaryota</taxon>
        <taxon>Viridiplantae</taxon>
        <taxon>Streptophyta</taxon>
        <taxon>Embryophyta</taxon>
        <taxon>Tracheophyta</taxon>
        <taxon>Spermatophyta</taxon>
        <taxon>Magnoliopsida</taxon>
        <taxon>eudicotyledons</taxon>
        <taxon>Gunneridae</taxon>
        <taxon>Pentapetalae</taxon>
        <taxon>rosids</taxon>
        <taxon>malvids</taxon>
        <taxon>Malvales</taxon>
        <taxon>Malvaceae</taxon>
        <taxon>Malvoideae</taxon>
        <taxon>Hibiscus</taxon>
    </lineage>
</organism>
<keyword evidence="2" id="KW-1185">Reference proteome</keyword>
<dbReference type="GO" id="GO:0003723">
    <property type="term" value="F:RNA binding"/>
    <property type="evidence" value="ECO:0007669"/>
    <property type="project" value="InterPro"/>
</dbReference>
<dbReference type="InterPro" id="IPR011990">
    <property type="entry name" value="TPR-like_helical_dom_sf"/>
</dbReference>
<dbReference type="AlphaFoldDB" id="A0A6A2Z368"/>
<dbReference type="InterPro" id="IPR046848">
    <property type="entry name" value="E_motif"/>
</dbReference>
<dbReference type="Pfam" id="PF20431">
    <property type="entry name" value="E_motif"/>
    <property type="match status" value="1"/>
</dbReference>
<dbReference type="InterPro" id="IPR046960">
    <property type="entry name" value="PPR_At4g14850-like_plant"/>
</dbReference>
<protein>
    <recommendedName>
        <fullName evidence="3">Pentatricopeptide repeat-containing protein</fullName>
    </recommendedName>
</protein>
<gene>
    <name evidence="1" type="ORF">F3Y22_tig00111088pilonHSYRG00007</name>
</gene>
<reference evidence="1" key="1">
    <citation type="submission" date="2019-09" db="EMBL/GenBank/DDBJ databases">
        <title>Draft genome information of white flower Hibiscus syriacus.</title>
        <authorList>
            <person name="Kim Y.-M."/>
        </authorList>
    </citation>
    <scope>NUCLEOTIDE SEQUENCE [LARGE SCALE GENOMIC DNA]</scope>
    <source>
        <strain evidence="1">YM2019G1</strain>
    </source>
</reference>
<dbReference type="EMBL" id="VEPZ02001227">
    <property type="protein sequence ID" value="KAE8685840.1"/>
    <property type="molecule type" value="Genomic_DNA"/>
</dbReference>
<dbReference type="PANTHER" id="PTHR47926">
    <property type="entry name" value="PENTATRICOPEPTIDE REPEAT-CONTAINING PROTEIN"/>
    <property type="match status" value="1"/>
</dbReference>
<sequence length="256" mass="28098">MMAEGTRPDSSTFTIAIKACVNLIDLKMGEEIWRKADDAKVVLTRCQEGILSVGLLWEQGLCRVGGHVKRLIYRKMQMDGMEGDGVVMLGLIRASVNLGDSKLGLAIHGYMIRKCLSMDVVVQTSILDMCSYGKFTVWVVKLGQVEEAYRLIETMNHEPGATVWVALLSGCCNHGNLYKGEVAAKKVLELNPDDLGIHALVSNFFAKGNMRDEVGAVRKLMKNSGKKKGPGYSVLDVNGKLHAFVMGDKATMNMKL</sequence>
<evidence type="ECO:0008006" key="3">
    <source>
        <dbReference type="Google" id="ProtNLM"/>
    </source>
</evidence>
<evidence type="ECO:0000313" key="2">
    <source>
        <dbReference type="Proteomes" id="UP000436088"/>
    </source>
</evidence>
<name>A0A6A2Z368_HIBSY</name>
<comment type="caution">
    <text evidence="1">The sequence shown here is derived from an EMBL/GenBank/DDBJ whole genome shotgun (WGS) entry which is preliminary data.</text>
</comment>